<name>A0A0E9XQQ8_ANGAN</name>
<dbReference type="EMBL" id="GBXM01003841">
    <property type="protein sequence ID" value="JAI04737.1"/>
    <property type="molecule type" value="Transcribed_RNA"/>
</dbReference>
<reference evidence="1" key="1">
    <citation type="submission" date="2014-11" db="EMBL/GenBank/DDBJ databases">
        <authorList>
            <person name="Amaro Gonzalez C."/>
        </authorList>
    </citation>
    <scope>NUCLEOTIDE SEQUENCE</scope>
</reference>
<dbReference type="AlphaFoldDB" id="A0A0E9XQQ8"/>
<proteinExistence type="predicted"/>
<organism evidence="1">
    <name type="scientific">Anguilla anguilla</name>
    <name type="common">European freshwater eel</name>
    <name type="synonym">Muraena anguilla</name>
    <dbReference type="NCBI Taxonomy" id="7936"/>
    <lineage>
        <taxon>Eukaryota</taxon>
        <taxon>Metazoa</taxon>
        <taxon>Chordata</taxon>
        <taxon>Craniata</taxon>
        <taxon>Vertebrata</taxon>
        <taxon>Euteleostomi</taxon>
        <taxon>Actinopterygii</taxon>
        <taxon>Neopterygii</taxon>
        <taxon>Teleostei</taxon>
        <taxon>Anguilliformes</taxon>
        <taxon>Anguillidae</taxon>
        <taxon>Anguilla</taxon>
    </lineage>
</organism>
<reference evidence="1" key="2">
    <citation type="journal article" date="2015" name="Fish Shellfish Immunol.">
        <title>Early steps in the European eel (Anguilla anguilla)-Vibrio vulnificus interaction in the gills: Role of the RtxA13 toxin.</title>
        <authorList>
            <person name="Callol A."/>
            <person name="Pajuelo D."/>
            <person name="Ebbesson L."/>
            <person name="Teles M."/>
            <person name="MacKenzie S."/>
            <person name="Amaro C."/>
        </authorList>
    </citation>
    <scope>NUCLEOTIDE SEQUENCE</scope>
</reference>
<evidence type="ECO:0000313" key="1">
    <source>
        <dbReference type="EMBL" id="JAI04737.1"/>
    </source>
</evidence>
<protein>
    <submittedName>
        <fullName evidence="1">Uncharacterized protein</fullName>
    </submittedName>
</protein>
<accession>A0A0E9XQQ8</accession>
<sequence>MKPLFLTQKLKWLHAKIDRTCSAAQCLFKFE</sequence>